<proteinExistence type="predicted"/>
<gene>
    <name evidence="2" type="ORF">P3T76_007267</name>
</gene>
<feature type="region of interest" description="Disordered" evidence="1">
    <location>
        <begin position="1"/>
        <end position="34"/>
    </location>
</feature>
<dbReference type="Gene3D" id="1.25.40.20">
    <property type="entry name" value="Ankyrin repeat-containing domain"/>
    <property type="match status" value="1"/>
</dbReference>
<evidence type="ECO:0000313" key="3">
    <source>
        <dbReference type="Proteomes" id="UP001259832"/>
    </source>
</evidence>
<dbReference type="InterPro" id="IPR052050">
    <property type="entry name" value="SecEffector_AnkRepeat"/>
</dbReference>
<feature type="compositionally biased region" description="Polar residues" evidence="1">
    <location>
        <begin position="24"/>
        <end position="34"/>
    </location>
</feature>
<organism evidence="2 3">
    <name type="scientific">Phytophthora citrophthora</name>
    <dbReference type="NCBI Taxonomy" id="4793"/>
    <lineage>
        <taxon>Eukaryota</taxon>
        <taxon>Sar</taxon>
        <taxon>Stramenopiles</taxon>
        <taxon>Oomycota</taxon>
        <taxon>Peronosporomycetes</taxon>
        <taxon>Peronosporales</taxon>
        <taxon>Peronosporaceae</taxon>
        <taxon>Phytophthora</taxon>
    </lineage>
</organism>
<reference evidence="2" key="1">
    <citation type="submission" date="2023-08" db="EMBL/GenBank/DDBJ databases">
        <title>Reference Genome Resource for the Citrus Pathogen Phytophthora citrophthora.</title>
        <authorList>
            <person name="Moller H."/>
            <person name="Coetzee B."/>
            <person name="Rose L.J."/>
            <person name="Van Niekerk J.M."/>
        </authorList>
    </citation>
    <scope>NUCLEOTIDE SEQUENCE</scope>
    <source>
        <strain evidence="2">STE-U-9442</strain>
    </source>
</reference>
<dbReference type="EMBL" id="JASMQC010000012">
    <property type="protein sequence ID" value="KAK1941401.1"/>
    <property type="molecule type" value="Genomic_DNA"/>
</dbReference>
<dbReference type="SMART" id="SM00248">
    <property type="entry name" value="ANK"/>
    <property type="match status" value="4"/>
</dbReference>
<comment type="caution">
    <text evidence="2">The sequence shown here is derived from an EMBL/GenBank/DDBJ whole genome shotgun (WGS) entry which is preliminary data.</text>
</comment>
<dbReference type="AlphaFoldDB" id="A0AAD9GP11"/>
<evidence type="ECO:0000313" key="2">
    <source>
        <dbReference type="EMBL" id="KAK1941401.1"/>
    </source>
</evidence>
<dbReference type="InterPro" id="IPR002110">
    <property type="entry name" value="Ankyrin_rpt"/>
</dbReference>
<keyword evidence="3" id="KW-1185">Reference proteome</keyword>
<dbReference type="PANTHER" id="PTHR46586">
    <property type="entry name" value="ANKYRIN REPEAT-CONTAINING PROTEIN"/>
    <property type="match status" value="1"/>
</dbReference>
<sequence length="597" mass="66570">MSKRDHGGEEPPVDTKRARASLSPEESNTQESVQVSSECLKNVSLPDEIKALPHVVNLLDALLMAPEEVLEAAIETKSLESIQEILNRYICDYSDAMAQAAGLNRLDIVNLLIKDIFKGSGESATVIYELGSEVMLENMQEGALAAARNGHVAIVERLLPMVIDQARSTSYLVYWLGRVQEIMDEGAVNGQLEVVKFMVKHAADDHYGDRYLRWTKDDTLAKAIVAGHIDVAEFLVNQSTISLNLKNAFIVALDKGQEPLAERIRERYPKCMQGQNLFMNVAHSGDLNAVKYLYTHGCNDPDLVGRAFTTAASEAQDNVVEFLAGTGCVSSKAFEKAFKTACSKYNLHPGCFDTVTFLYKLNKVSLQCIEHVFGLASSFAILNFLYENEKISDKTILTAFGRAVHSFRKEHSEIILFLYKQSCIPSELIDKAFVRVVKSLNGARSENEAISTKTQVVKCLRDDERLSPKAMGEAFMNAAKRWKSGMTVMLYDEQRTPPEFLVKAFVEAMHRNNTAVAKDVLKLLAVEEHVPRRFMHETFVAAARHGQMPILELVYGNLPTDLPLEVLKNALDVAGGNHKIESFIRKIACDQIFKEMQ</sequence>
<feature type="compositionally biased region" description="Basic and acidic residues" evidence="1">
    <location>
        <begin position="1"/>
        <end position="17"/>
    </location>
</feature>
<dbReference type="PANTHER" id="PTHR46586:SF3">
    <property type="entry name" value="ANKYRIN REPEAT-CONTAINING PROTEIN"/>
    <property type="match status" value="1"/>
</dbReference>
<name>A0AAD9GP11_9STRA</name>
<evidence type="ECO:0000256" key="1">
    <source>
        <dbReference type="SAM" id="MobiDB-lite"/>
    </source>
</evidence>
<dbReference type="InterPro" id="IPR036770">
    <property type="entry name" value="Ankyrin_rpt-contain_sf"/>
</dbReference>
<accession>A0AAD9GP11</accession>
<dbReference type="Proteomes" id="UP001259832">
    <property type="component" value="Unassembled WGS sequence"/>
</dbReference>
<dbReference type="SUPFAM" id="SSF48403">
    <property type="entry name" value="Ankyrin repeat"/>
    <property type="match status" value="1"/>
</dbReference>
<protein>
    <submittedName>
        <fullName evidence="2">Ankyrin repeat protein</fullName>
    </submittedName>
</protein>